<dbReference type="Proteomes" id="UP000736888">
    <property type="component" value="Unassembled WGS sequence"/>
</dbReference>
<accession>A0AAW4MIB3</accession>
<reference evidence="1" key="1">
    <citation type="submission" date="2021-06" db="EMBL/GenBank/DDBJ databases">
        <title>Collection of gut derived symbiotic bacterial strains cultured from healthy donors.</title>
        <authorList>
            <person name="Lin H."/>
            <person name="Littmann E."/>
            <person name="Pamer E.G."/>
        </authorList>
    </citation>
    <scope>NUCLEOTIDE SEQUENCE</scope>
    <source>
        <strain evidence="1">MSK.6.33</strain>
    </source>
</reference>
<proteinExistence type="predicted"/>
<organism evidence="1 2">
    <name type="scientific">Phocaeicola vulgatus</name>
    <name type="common">Bacteroides vulgatus</name>
    <dbReference type="NCBI Taxonomy" id="821"/>
    <lineage>
        <taxon>Bacteria</taxon>
        <taxon>Pseudomonadati</taxon>
        <taxon>Bacteroidota</taxon>
        <taxon>Bacteroidia</taxon>
        <taxon>Bacteroidales</taxon>
        <taxon>Bacteroidaceae</taxon>
        <taxon>Phocaeicola</taxon>
    </lineage>
</organism>
<comment type="caution">
    <text evidence="1">The sequence shown here is derived from an EMBL/GenBank/DDBJ whole genome shotgun (WGS) entry which is preliminary data.</text>
</comment>
<evidence type="ECO:0000313" key="1">
    <source>
        <dbReference type="EMBL" id="MBU9139914.1"/>
    </source>
</evidence>
<gene>
    <name evidence="1" type="ORF">KTG10_14385</name>
</gene>
<protein>
    <submittedName>
        <fullName evidence="1">Uncharacterized protein</fullName>
    </submittedName>
</protein>
<sequence>MTSRTEKTGVAQNSFPEDWEVASLCFGCPETACYPLPQLWRVASRWSIQYNQ</sequence>
<dbReference type="EMBL" id="JAHPYS010000031">
    <property type="protein sequence ID" value="MBU9139914.1"/>
    <property type="molecule type" value="Genomic_DNA"/>
</dbReference>
<dbReference type="AlphaFoldDB" id="A0AAW4MIB3"/>
<evidence type="ECO:0000313" key="2">
    <source>
        <dbReference type="Proteomes" id="UP000736888"/>
    </source>
</evidence>
<name>A0AAW4MIB3_PHOVU</name>